<proteinExistence type="predicted"/>
<feature type="transmembrane region" description="Helical" evidence="1">
    <location>
        <begin position="41"/>
        <end position="59"/>
    </location>
</feature>
<dbReference type="AlphaFoldDB" id="A0A2T5BVW0"/>
<evidence type="ECO:0000313" key="2">
    <source>
        <dbReference type="EMBL" id="PTN03712.1"/>
    </source>
</evidence>
<feature type="transmembrane region" description="Helical" evidence="1">
    <location>
        <begin position="16"/>
        <end position="35"/>
    </location>
</feature>
<keyword evidence="1" id="KW-1133">Transmembrane helix</keyword>
<protein>
    <recommendedName>
        <fullName evidence="4">PH (Pleckstrin Homology) domain-containing protein</fullName>
    </recommendedName>
</protein>
<keyword evidence="1" id="KW-0812">Transmembrane</keyword>
<evidence type="ECO:0000313" key="3">
    <source>
        <dbReference type="Proteomes" id="UP000243859"/>
    </source>
</evidence>
<name>A0A2T5BVW0_9RHOB</name>
<keyword evidence="1" id="KW-0472">Membrane</keyword>
<evidence type="ECO:0008006" key="4">
    <source>
        <dbReference type="Google" id="ProtNLM"/>
    </source>
</evidence>
<reference evidence="2 3" key="1">
    <citation type="submission" date="2018-04" db="EMBL/GenBank/DDBJ databases">
        <title>Genomic Encyclopedia of Archaeal and Bacterial Type Strains, Phase II (KMG-II): from individual species to whole genera.</title>
        <authorList>
            <person name="Goeker M."/>
        </authorList>
    </citation>
    <scope>NUCLEOTIDE SEQUENCE [LARGE SCALE GENOMIC DNA]</scope>
    <source>
        <strain evidence="2 3">DSM 18064</strain>
    </source>
</reference>
<evidence type="ECO:0000256" key="1">
    <source>
        <dbReference type="SAM" id="Phobius"/>
    </source>
</evidence>
<keyword evidence="3" id="KW-1185">Reference proteome</keyword>
<dbReference type="EMBL" id="QAAA01000002">
    <property type="protein sequence ID" value="PTN03712.1"/>
    <property type="molecule type" value="Genomic_DNA"/>
</dbReference>
<organism evidence="2 3">
    <name type="scientific">Rhodovulum imhoffii</name>
    <dbReference type="NCBI Taxonomy" id="365340"/>
    <lineage>
        <taxon>Bacteria</taxon>
        <taxon>Pseudomonadati</taxon>
        <taxon>Pseudomonadota</taxon>
        <taxon>Alphaproteobacteria</taxon>
        <taxon>Rhodobacterales</taxon>
        <taxon>Paracoccaceae</taxon>
        <taxon>Rhodovulum</taxon>
    </lineage>
</organism>
<accession>A0A2T5BVW0</accession>
<sequence length="159" mass="17147">MPGNIAHLRVSAPRRFFGLGVLLLLAGVVLYIAMARPPEALGWRAFLLGLGVVVLVLGVKMHRATKRSLTLTEEGLSDSDGRILARLEEIEAVDRGLFAFKPSNGFVLKLKQPQGIVWAPGLWWRLGRRVGVGGVTSAVQAKVMAEALETALAERAAAR</sequence>
<comment type="caution">
    <text evidence="2">The sequence shown here is derived from an EMBL/GenBank/DDBJ whole genome shotgun (WGS) entry which is preliminary data.</text>
</comment>
<gene>
    <name evidence="2" type="ORF">C8N32_102241</name>
</gene>
<dbReference type="Proteomes" id="UP000243859">
    <property type="component" value="Unassembled WGS sequence"/>
</dbReference>
<dbReference type="RefSeq" id="WP_107890979.1">
    <property type="nucleotide sequence ID" value="NZ_NHSI01000031.1"/>
</dbReference>
<dbReference type="OrthoDB" id="7862519at2"/>